<accession>A0A126PVS8</accession>
<evidence type="ECO:0000256" key="1">
    <source>
        <dbReference type="SAM" id="Phobius"/>
    </source>
</evidence>
<keyword evidence="1" id="KW-0812">Transmembrane</keyword>
<proteinExistence type="predicted"/>
<reference evidence="2 3" key="1">
    <citation type="submission" date="2015-12" db="EMBL/GenBank/DDBJ databases">
        <authorList>
            <person name="Shamseldin A."/>
            <person name="Moawad H."/>
            <person name="Abd El-Rahim W.M."/>
            <person name="Sadowsky M.J."/>
        </authorList>
    </citation>
    <scope>NUCLEOTIDE SEQUENCE [LARGE SCALE GENOMIC DNA]</scope>
    <source>
        <strain evidence="2 3">D7</strain>
    </source>
</reference>
<evidence type="ECO:0000313" key="3">
    <source>
        <dbReference type="Proteomes" id="UP000063991"/>
    </source>
</evidence>
<feature type="transmembrane region" description="Helical" evidence="1">
    <location>
        <begin position="15"/>
        <end position="35"/>
    </location>
</feature>
<keyword evidence="1" id="KW-1133">Transmembrane helix</keyword>
<organism evidence="2 3">
    <name type="scientific">Alteromonas macleodii</name>
    <name type="common">Pseudoalteromonas macleodii</name>
    <dbReference type="NCBI Taxonomy" id="28108"/>
    <lineage>
        <taxon>Bacteria</taxon>
        <taxon>Pseudomonadati</taxon>
        <taxon>Pseudomonadota</taxon>
        <taxon>Gammaproteobacteria</taxon>
        <taxon>Alteromonadales</taxon>
        <taxon>Alteromonadaceae</taxon>
        <taxon>Alteromonas/Salinimonas group</taxon>
        <taxon>Alteromonas</taxon>
    </lineage>
</organism>
<sequence length="98" mass="10843">MPIKFSNCHTFFEQAIFLIAVLGILLTIFSALAVFSNERKLEKFDWYIEALGPFHILISSKGLNSVGAKWRPVLLLAIIATISSFIALSYGGLCHARA</sequence>
<evidence type="ECO:0000313" key="2">
    <source>
        <dbReference type="EMBL" id="AMJ97134.1"/>
    </source>
</evidence>
<dbReference type="Proteomes" id="UP000063991">
    <property type="component" value="Chromosome"/>
</dbReference>
<gene>
    <name evidence="2" type="ORF">AVL55_02495</name>
</gene>
<feature type="transmembrane region" description="Helical" evidence="1">
    <location>
        <begin position="73"/>
        <end position="93"/>
    </location>
</feature>
<name>A0A126PVS8_ALTMA</name>
<dbReference type="AlphaFoldDB" id="A0A126PVS8"/>
<dbReference type="RefSeq" id="WP_061094135.1">
    <property type="nucleotide sequence ID" value="NZ_CP014323.1"/>
</dbReference>
<dbReference type="EMBL" id="CP014323">
    <property type="protein sequence ID" value="AMJ97134.1"/>
    <property type="molecule type" value="Genomic_DNA"/>
</dbReference>
<protein>
    <submittedName>
        <fullName evidence="2">Uncharacterized protein</fullName>
    </submittedName>
</protein>
<keyword evidence="1" id="KW-0472">Membrane</keyword>